<dbReference type="GO" id="GO:0005737">
    <property type="term" value="C:cytoplasm"/>
    <property type="evidence" value="ECO:0007669"/>
    <property type="project" value="TreeGrafter"/>
</dbReference>
<evidence type="ECO:0000256" key="6">
    <source>
        <dbReference type="ARBA" id="ARBA00023212"/>
    </source>
</evidence>
<evidence type="ECO:0000256" key="8">
    <source>
        <dbReference type="SAM" id="MobiDB-lite"/>
    </source>
</evidence>
<dbReference type="Gene3D" id="3.40.20.10">
    <property type="entry name" value="Severin"/>
    <property type="match status" value="2"/>
</dbReference>
<dbReference type="FunCoup" id="K5XH49">
    <property type="interactions" value="184"/>
</dbReference>
<keyword evidence="4" id="KW-0677">Repeat</keyword>
<evidence type="ECO:0000256" key="2">
    <source>
        <dbReference type="ARBA" id="ARBA00009557"/>
    </source>
</evidence>
<gene>
    <name evidence="10" type="ORF">AGABI1DRAFT_118216</name>
</gene>
<dbReference type="eggNOG" id="KOG1747">
    <property type="taxonomic scope" value="Eukaryota"/>
</dbReference>
<dbReference type="OMA" id="YLFKHTH"/>
<dbReference type="PROSITE" id="PS51263">
    <property type="entry name" value="ADF_H"/>
    <property type="match status" value="2"/>
</dbReference>
<dbReference type="GO" id="GO:0003785">
    <property type="term" value="F:actin monomer binding"/>
    <property type="evidence" value="ECO:0007669"/>
    <property type="project" value="TreeGrafter"/>
</dbReference>
<evidence type="ECO:0000256" key="3">
    <source>
        <dbReference type="ARBA" id="ARBA00022490"/>
    </source>
</evidence>
<keyword evidence="5" id="KW-0009">Actin-binding</keyword>
<dbReference type="CDD" id="cd11285">
    <property type="entry name" value="ADF_Twf-N_like"/>
    <property type="match status" value="1"/>
</dbReference>
<dbReference type="InterPro" id="IPR028458">
    <property type="entry name" value="Twinfilin"/>
</dbReference>
<proteinExistence type="inferred from homology"/>
<keyword evidence="3" id="KW-0963">Cytoplasm</keyword>
<comment type="subunit">
    <text evidence="7">Interacts with G-actin; ADP-actin form.</text>
</comment>
<dbReference type="InterPro" id="IPR029006">
    <property type="entry name" value="ADF-H/Gelsolin-like_dom_sf"/>
</dbReference>
<feature type="domain" description="ADF-H" evidence="9">
    <location>
        <begin position="4"/>
        <end position="136"/>
    </location>
</feature>
<keyword evidence="11" id="KW-1185">Reference proteome</keyword>
<sequence>MSAASGISVAPALATAFADAATLNPVRFLKVVIQNESLVLDRSIDIAGSFQEDLALLQHILSDNDPAYVLAKLDPPSTDWTAFFFVPDTAQVRDKMLYASSRSSLLKSLGSTVFTDSIFATSKADLTADAYQAHLRHLAAPKPLSAHEQEMADVRAAESSSASYEGSRARTSHVGPVGFKRVPELEQAILELVQGNDSSLLVMTIDPQTETLLLKSNSEIAVGQLASVIPRDEPTYALFAWAQSHTSPPRREIVFIYSCPSSSPIRHRMLYSSGSGATLHWIKEMVASSAPAVQIASRKIETSDPQELTEEYIIEELRLKVGEAHVGNNGNGSSSTPNDAKPFAKPRGPSKRR</sequence>
<dbReference type="FunFam" id="3.40.20.10:FF:000042">
    <property type="entry name" value="Actin depolymerizing protein"/>
    <property type="match status" value="1"/>
</dbReference>
<dbReference type="OrthoDB" id="10006997at2759"/>
<name>K5XH49_AGABU</name>
<evidence type="ECO:0000256" key="1">
    <source>
        <dbReference type="ARBA" id="ARBA00004245"/>
    </source>
</evidence>
<dbReference type="KEGG" id="abp:AGABI1DRAFT118216"/>
<comment type="subcellular location">
    <subcellularLocation>
        <location evidence="1">Cytoplasm</location>
        <location evidence="1">Cytoskeleton</location>
    </subcellularLocation>
</comment>
<dbReference type="PANTHER" id="PTHR13759">
    <property type="entry name" value="TWINFILIN"/>
    <property type="match status" value="1"/>
</dbReference>
<dbReference type="GO" id="GO:0030042">
    <property type="term" value="P:actin filament depolymerization"/>
    <property type="evidence" value="ECO:0007669"/>
    <property type="project" value="TreeGrafter"/>
</dbReference>
<dbReference type="Proteomes" id="UP000008493">
    <property type="component" value="Unassembled WGS sequence"/>
</dbReference>
<dbReference type="InParanoid" id="K5XH49"/>
<accession>K5XH49</accession>
<dbReference type="SMART" id="SM00102">
    <property type="entry name" value="ADF"/>
    <property type="match status" value="2"/>
</dbReference>
<evidence type="ECO:0000313" key="10">
    <source>
        <dbReference type="EMBL" id="EKM82783.1"/>
    </source>
</evidence>
<dbReference type="AlphaFoldDB" id="K5XH49"/>
<dbReference type="InterPro" id="IPR002108">
    <property type="entry name" value="ADF-H"/>
</dbReference>
<dbReference type="PANTHER" id="PTHR13759:SF1">
    <property type="entry name" value="TWINFILIN"/>
    <property type="match status" value="1"/>
</dbReference>
<dbReference type="GO" id="GO:0051016">
    <property type="term" value="P:barbed-end actin filament capping"/>
    <property type="evidence" value="ECO:0007669"/>
    <property type="project" value="TreeGrafter"/>
</dbReference>
<dbReference type="HOGENOM" id="CLU_031995_0_1_1"/>
<dbReference type="SUPFAM" id="SSF55753">
    <property type="entry name" value="Actin depolymerizing proteins"/>
    <property type="match status" value="2"/>
</dbReference>
<dbReference type="GO" id="GO:0005884">
    <property type="term" value="C:actin filament"/>
    <property type="evidence" value="ECO:0007669"/>
    <property type="project" value="TreeGrafter"/>
</dbReference>
<evidence type="ECO:0000256" key="7">
    <source>
        <dbReference type="ARBA" id="ARBA00038532"/>
    </source>
</evidence>
<protein>
    <recommendedName>
        <fullName evidence="9">ADF-H domain-containing protein</fullName>
    </recommendedName>
</protein>
<feature type="region of interest" description="Disordered" evidence="8">
    <location>
        <begin position="324"/>
        <end position="353"/>
    </location>
</feature>
<comment type="similarity">
    <text evidence="2">Belongs to the actin-binding proteins ADF family. Twinfilin subfamily.</text>
</comment>
<reference evidence="11" key="1">
    <citation type="journal article" date="2012" name="Proc. Natl. Acad. Sci. U.S.A.">
        <title>Genome sequence of the button mushroom Agaricus bisporus reveals mechanisms governing adaptation to a humic-rich ecological niche.</title>
        <authorList>
            <person name="Morin E."/>
            <person name="Kohler A."/>
            <person name="Baker A.R."/>
            <person name="Foulongne-Oriol M."/>
            <person name="Lombard V."/>
            <person name="Nagy L.G."/>
            <person name="Ohm R.A."/>
            <person name="Patyshakuliyeva A."/>
            <person name="Brun A."/>
            <person name="Aerts A.L."/>
            <person name="Bailey A.M."/>
            <person name="Billette C."/>
            <person name="Coutinho P.M."/>
            <person name="Deakin G."/>
            <person name="Doddapaneni H."/>
            <person name="Floudas D."/>
            <person name="Grimwood J."/>
            <person name="Hilden K."/>
            <person name="Kuees U."/>
            <person name="LaButti K.M."/>
            <person name="Lapidus A."/>
            <person name="Lindquist E.A."/>
            <person name="Lucas S.M."/>
            <person name="Murat C."/>
            <person name="Riley R.W."/>
            <person name="Salamov A.A."/>
            <person name="Schmutz J."/>
            <person name="Subramanian V."/>
            <person name="Woesten H.A.B."/>
            <person name="Xu J."/>
            <person name="Eastwood D.C."/>
            <person name="Foster G.D."/>
            <person name="Sonnenberg A.S."/>
            <person name="Cullen D."/>
            <person name="de Vries R.P."/>
            <person name="Lundell T."/>
            <person name="Hibbett D.S."/>
            <person name="Henrissat B."/>
            <person name="Burton K.S."/>
            <person name="Kerrigan R.W."/>
            <person name="Challen M.P."/>
            <person name="Grigoriev I.V."/>
            <person name="Martin F."/>
        </authorList>
    </citation>
    <scope>NUCLEOTIDE SEQUENCE [LARGE SCALE GENOMIC DNA]</scope>
    <source>
        <strain evidence="11">JB137-S8 / ATCC MYA-4627 / FGSC 10392</strain>
    </source>
</reference>
<evidence type="ECO:0000259" key="9">
    <source>
        <dbReference type="PROSITE" id="PS51263"/>
    </source>
</evidence>
<dbReference type="STRING" id="597362.K5XH49"/>
<evidence type="ECO:0000256" key="5">
    <source>
        <dbReference type="ARBA" id="ARBA00023203"/>
    </source>
</evidence>
<organism evidence="10 11">
    <name type="scientific">Agaricus bisporus var. burnettii (strain JB137-S8 / ATCC MYA-4627 / FGSC 10392)</name>
    <name type="common">White button mushroom</name>
    <dbReference type="NCBI Taxonomy" id="597362"/>
    <lineage>
        <taxon>Eukaryota</taxon>
        <taxon>Fungi</taxon>
        <taxon>Dikarya</taxon>
        <taxon>Basidiomycota</taxon>
        <taxon>Agaricomycotina</taxon>
        <taxon>Agaricomycetes</taxon>
        <taxon>Agaricomycetidae</taxon>
        <taxon>Agaricales</taxon>
        <taxon>Agaricineae</taxon>
        <taxon>Agaricaceae</taxon>
        <taxon>Agaricus</taxon>
    </lineage>
</organism>
<evidence type="ECO:0000256" key="4">
    <source>
        <dbReference type="ARBA" id="ARBA00022737"/>
    </source>
</evidence>
<dbReference type="Pfam" id="PF00241">
    <property type="entry name" value="Cofilin_ADF"/>
    <property type="match status" value="2"/>
</dbReference>
<dbReference type="EMBL" id="JH971386">
    <property type="protein sequence ID" value="EKM82783.1"/>
    <property type="molecule type" value="Genomic_DNA"/>
</dbReference>
<dbReference type="RefSeq" id="XP_007326703.1">
    <property type="nucleotide sequence ID" value="XM_007326641.1"/>
</dbReference>
<evidence type="ECO:0000313" key="11">
    <source>
        <dbReference type="Proteomes" id="UP000008493"/>
    </source>
</evidence>
<dbReference type="GeneID" id="18825417"/>
<feature type="domain" description="ADF-H" evidence="9">
    <location>
        <begin position="176"/>
        <end position="318"/>
    </location>
</feature>
<dbReference type="CDD" id="cd11284">
    <property type="entry name" value="ADF_Twf-C_like"/>
    <property type="match status" value="1"/>
</dbReference>
<dbReference type="GO" id="GO:0051015">
    <property type="term" value="F:actin filament binding"/>
    <property type="evidence" value="ECO:0007669"/>
    <property type="project" value="TreeGrafter"/>
</dbReference>
<keyword evidence="6" id="KW-0206">Cytoskeleton</keyword>